<dbReference type="AlphaFoldDB" id="A0AAD4HJP6"/>
<evidence type="ECO:0000313" key="3">
    <source>
        <dbReference type="EMBL" id="KAG1900165.1"/>
    </source>
</evidence>
<feature type="compositionally biased region" description="Basic and acidic residues" evidence="1">
    <location>
        <begin position="305"/>
        <end position="315"/>
    </location>
</feature>
<name>A0AAD4HJP6_9AGAM</name>
<evidence type="ECO:0000256" key="1">
    <source>
        <dbReference type="SAM" id="MobiDB-lite"/>
    </source>
</evidence>
<dbReference type="EMBL" id="JABBWK010000028">
    <property type="protein sequence ID" value="KAG1900165.1"/>
    <property type="molecule type" value="Genomic_DNA"/>
</dbReference>
<dbReference type="Proteomes" id="UP001195769">
    <property type="component" value="Unassembled WGS sequence"/>
</dbReference>
<feature type="compositionally biased region" description="Low complexity" evidence="1">
    <location>
        <begin position="264"/>
        <end position="279"/>
    </location>
</feature>
<proteinExistence type="predicted"/>
<sequence>MSGDHLLLRELGNFDLLPPLSTVDPKNKTRETEKDSPDRDELEYDAYDNDMQDDEDLFRNPDDSYQQHRQDDEQDHKQDNKQDNDQDNKQDDDQDDQQDDDKDDDQDKYEQEDHEQDKRSERYSMEDLQTGRYDDDDLMESDQNQGEDSQADNECINSGVFDVLEWHQVKNGWRKAPSPSHLSSSFRRHSCLCSCSKSPHQYTNKHASHRRSIESICAPSTHVKHLVLLLLAPSLCIQTFPVLPPVDFLPRQRSPTQSTLVNGSKSPRSSISCTSTSHTQPPSHGHSLSKAPPSHVACLAPNEGDQPKHQVERTSKQANPSKLGFYLTCWQTFLQAAKLEMCLQAVLMDPIPEHCDAVGLTQEVLDAELWKYHSKKIGLENGYFPEYRDQMSHLLCDDLFTFQTELKKVIISIVKQLYNIFPRSSVMHGDSVQKCVTEAASKLIRSGDYLQLPDSSKVQELRIASS</sequence>
<dbReference type="InterPro" id="IPR045341">
    <property type="entry name" value="DUF6532"/>
</dbReference>
<gene>
    <name evidence="3" type="ORF">F5891DRAFT_1188858</name>
</gene>
<feature type="compositionally biased region" description="Basic and acidic residues" evidence="1">
    <location>
        <begin position="108"/>
        <end position="125"/>
    </location>
</feature>
<feature type="compositionally biased region" description="Polar residues" evidence="1">
    <location>
        <begin position="254"/>
        <end position="263"/>
    </location>
</feature>
<dbReference type="Pfam" id="PF20149">
    <property type="entry name" value="DUF6532"/>
    <property type="match status" value="1"/>
</dbReference>
<feature type="compositionally biased region" description="Basic and acidic residues" evidence="1">
    <location>
        <begin position="57"/>
        <end position="91"/>
    </location>
</feature>
<feature type="compositionally biased region" description="Basic and acidic residues" evidence="1">
    <location>
        <begin position="25"/>
        <end position="39"/>
    </location>
</feature>
<feature type="domain" description="DUF6532" evidence="2">
    <location>
        <begin position="337"/>
        <end position="454"/>
    </location>
</feature>
<comment type="caution">
    <text evidence="3">The sequence shown here is derived from an EMBL/GenBank/DDBJ whole genome shotgun (WGS) entry which is preliminary data.</text>
</comment>
<protein>
    <recommendedName>
        <fullName evidence="2">DUF6532 domain-containing protein</fullName>
    </recommendedName>
</protein>
<feature type="region of interest" description="Disordered" evidence="1">
    <location>
        <begin position="254"/>
        <end position="316"/>
    </location>
</feature>
<accession>A0AAD4HJP6</accession>
<keyword evidence="4" id="KW-1185">Reference proteome</keyword>
<feature type="region of interest" description="Disordered" evidence="1">
    <location>
        <begin position="1"/>
        <end position="153"/>
    </location>
</feature>
<feature type="compositionally biased region" description="Acidic residues" evidence="1">
    <location>
        <begin position="40"/>
        <end position="56"/>
    </location>
</feature>
<dbReference type="GeneID" id="64661353"/>
<reference evidence="3" key="1">
    <citation type="journal article" date="2020" name="New Phytol.">
        <title>Comparative genomics reveals dynamic genome evolution in host specialist ectomycorrhizal fungi.</title>
        <authorList>
            <person name="Lofgren L.A."/>
            <person name="Nguyen N.H."/>
            <person name="Vilgalys R."/>
            <person name="Ruytinx J."/>
            <person name="Liao H.L."/>
            <person name="Branco S."/>
            <person name="Kuo A."/>
            <person name="LaButti K."/>
            <person name="Lipzen A."/>
            <person name="Andreopoulos W."/>
            <person name="Pangilinan J."/>
            <person name="Riley R."/>
            <person name="Hundley H."/>
            <person name="Na H."/>
            <person name="Barry K."/>
            <person name="Grigoriev I.V."/>
            <person name="Stajich J.E."/>
            <person name="Kennedy P.G."/>
        </authorList>
    </citation>
    <scope>NUCLEOTIDE SEQUENCE</scope>
    <source>
        <strain evidence="3">FC203</strain>
    </source>
</reference>
<evidence type="ECO:0000313" key="4">
    <source>
        <dbReference type="Proteomes" id="UP001195769"/>
    </source>
</evidence>
<organism evidence="3 4">
    <name type="scientific">Suillus fuscotomentosus</name>
    <dbReference type="NCBI Taxonomy" id="1912939"/>
    <lineage>
        <taxon>Eukaryota</taxon>
        <taxon>Fungi</taxon>
        <taxon>Dikarya</taxon>
        <taxon>Basidiomycota</taxon>
        <taxon>Agaricomycotina</taxon>
        <taxon>Agaricomycetes</taxon>
        <taxon>Agaricomycetidae</taxon>
        <taxon>Boletales</taxon>
        <taxon>Suillineae</taxon>
        <taxon>Suillaceae</taxon>
        <taxon>Suillus</taxon>
    </lineage>
</organism>
<evidence type="ECO:0000259" key="2">
    <source>
        <dbReference type="Pfam" id="PF20149"/>
    </source>
</evidence>
<dbReference type="RefSeq" id="XP_041225741.1">
    <property type="nucleotide sequence ID" value="XM_041367055.1"/>
</dbReference>
<feature type="compositionally biased region" description="Acidic residues" evidence="1">
    <location>
        <begin position="92"/>
        <end position="107"/>
    </location>
</feature>